<evidence type="ECO:0000313" key="1">
    <source>
        <dbReference type="EMBL" id="KAG7307686.1"/>
    </source>
</evidence>
<organism evidence="1 2">
    <name type="scientific">Plutella xylostella</name>
    <name type="common">Diamondback moth</name>
    <name type="synonym">Plutella maculipennis</name>
    <dbReference type="NCBI Taxonomy" id="51655"/>
    <lineage>
        <taxon>Eukaryota</taxon>
        <taxon>Metazoa</taxon>
        <taxon>Ecdysozoa</taxon>
        <taxon>Arthropoda</taxon>
        <taxon>Hexapoda</taxon>
        <taxon>Insecta</taxon>
        <taxon>Pterygota</taxon>
        <taxon>Neoptera</taxon>
        <taxon>Endopterygota</taxon>
        <taxon>Lepidoptera</taxon>
        <taxon>Glossata</taxon>
        <taxon>Ditrysia</taxon>
        <taxon>Yponomeutoidea</taxon>
        <taxon>Plutellidae</taxon>
        <taxon>Plutella</taxon>
    </lineage>
</organism>
<proteinExistence type="predicted"/>
<protein>
    <submittedName>
        <fullName evidence="1">Uncharacterized protein</fullName>
    </submittedName>
</protein>
<accession>A0ABQ7QRS1</accession>
<dbReference type="Proteomes" id="UP000823941">
    <property type="component" value="Chromosome 9"/>
</dbReference>
<comment type="caution">
    <text evidence="1">The sequence shown here is derived from an EMBL/GenBank/DDBJ whole genome shotgun (WGS) entry which is preliminary data.</text>
</comment>
<gene>
    <name evidence="1" type="ORF">JYU34_006250</name>
</gene>
<evidence type="ECO:0000313" key="2">
    <source>
        <dbReference type="Proteomes" id="UP000823941"/>
    </source>
</evidence>
<dbReference type="EMBL" id="JAHIBW010000009">
    <property type="protein sequence ID" value="KAG7307686.1"/>
    <property type="molecule type" value="Genomic_DNA"/>
</dbReference>
<name>A0ABQ7QRS1_PLUXY</name>
<sequence length="82" mass="8828">MLSPAYCGSNKFYIAERTRRLIKRSEISSLPHEGTLAIKTAVLYVGGAQDSWRRLVMQGGGGGCIGSIGHRGLAHSQQLTPD</sequence>
<reference evidence="1 2" key="1">
    <citation type="submission" date="2021-06" db="EMBL/GenBank/DDBJ databases">
        <title>A haploid diamondback moth (Plutella xylostella L.) genome assembly resolves 31 chromosomes and identifies a diamide resistance mutation.</title>
        <authorList>
            <person name="Ward C.M."/>
            <person name="Perry K.D."/>
            <person name="Baker G."/>
            <person name="Powis K."/>
            <person name="Heckel D.G."/>
            <person name="Baxter S.W."/>
        </authorList>
    </citation>
    <scope>NUCLEOTIDE SEQUENCE [LARGE SCALE GENOMIC DNA]</scope>
    <source>
        <strain evidence="1 2">LV</strain>
        <tissue evidence="1">Single pupa</tissue>
    </source>
</reference>
<keyword evidence="2" id="KW-1185">Reference proteome</keyword>